<feature type="domain" description="F-box" evidence="2">
    <location>
        <begin position="33"/>
        <end position="69"/>
    </location>
</feature>
<dbReference type="Pfam" id="PF08387">
    <property type="entry name" value="FBD"/>
    <property type="match status" value="1"/>
</dbReference>
<reference evidence="5 6" key="2">
    <citation type="submission" date="2024-10" db="EMBL/GenBank/DDBJ databases">
        <authorList>
            <person name="Ryan C."/>
        </authorList>
    </citation>
    <scope>NUCLEOTIDE SEQUENCE [LARGE SCALE GENOMIC DNA]</scope>
</reference>
<protein>
    <recommendedName>
        <fullName evidence="7">FBD domain-containing protein</fullName>
    </recommendedName>
</protein>
<dbReference type="InterPro" id="IPR053781">
    <property type="entry name" value="F-box_AtFBL13-like"/>
</dbReference>
<dbReference type="Proteomes" id="UP001497457">
    <property type="component" value="Chromosome 32b"/>
</dbReference>
<evidence type="ECO:0000259" key="3">
    <source>
        <dbReference type="Pfam" id="PF08387"/>
    </source>
</evidence>
<feature type="domain" description="F-box/LRR-repeat protein 15/At3g58940/PEG3-like LRR" evidence="4">
    <location>
        <begin position="85"/>
        <end position="310"/>
    </location>
</feature>
<dbReference type="SUPFAM" id="SSF81383">
    <property type="entry name" value="F-box domain"/>
    <property type="match status" value="1"/>
</dbReference>
<dbReference type="Pfam" id="PF00646">
    <property type="entry name" value="F-box"/>
    <property type="match status" value="1"/>
</dbReference>
<sequence length="440" mass="48702">MATTAPDVTAGELEISTGVEEQEQQEEEAPDLISCLPDGILGDIVSFLPTKDGARTQLLSRRWRPLWRAAPLNLDAAGDVGLDTLDGWLRSPALAGLRELEFHLGLPRWQKLPLPLPAPVVQLASTLRVASFGGCSFPEGDGSELRLPVLEKMSLVDVRISEDAMQDLLAGCPVLQSLLIGDNNGCSVIRIVSQSLRSIGVNPGPGAIKVQQLVIEYAPCLERLLVLGSGFDVGMVISVIRAPRLRVLGKLAAYEPQLEFGTTLFQGSQVVSAAMMVRSVKILAITQMDLCLDVVIEFLKCFPCLETLYIETTAAGENNEWRRKYKDLVGTFDIRLKKLVLTNYRGNESHFNFAKFFVLNARLLQSMRLELRGGNNYGSKWIKRQHRLLQTKDKASRDAQFDFVPAYYTVNVHFLSDLVCTEQVHDLAIADPFAGLHDWI</sequence>
<gene>
    <name evidence="5" type="ORF">URODEC1_LOCUS83108</name>
</gene>
<dbReference type="InterPro" id="IPR055411">
    <property type="entry name" value="LRR_FXL15/At3g58940/PEG3-like"/>
</dbReference>
<evidence type="ECO:0008006" key="7">
    <source>
        <dbReference type="Google" id="ProtNLM"/>
    </source>
</evidence>
<proteinExistence type="predicted"/>
<evidence type="ECO:0000259" key="4">
    <source>
        <dbReference type="Pfam" id="PF24758"/>
    </source>
</evidence>
<dbReference type="AlphaFoldDB" id="A0ABC9D9H4"/>
<reference evidence="6" key="1">
    <citation type="submission" date="2024-06" db="EMBL/GenBank/DDBJ databases">
        <authorList>
            <person name="Ryan C."/>
        </authorList>
    </citation>
    <scope>NUCLEOTIDE SEQUENCE [LARGE SCALE GENOMIC DNA]</scope>
</reference>
<evidence type="ECO:0000313" key="5">
    <source>
        <dbReference type="EMBL" id="CAL5034458.1"/>
    </source>
</evidence>
<feature type="domain" description="FBD" evidence="3">
    <location>
        <begin position="335"/>
        <end position="368"/>
    </location>
</feature>
<dbReference type="InterPro" id="IPR001810">
    <property type="entry name" value="F-box_dom"/>
</dbReference>
<feature type="region of interest" description="Disordered" evidence="1">
    <location>
        <begin position="1"/>
        <end position="27"/>
    </location>
</feature>
<dbReference type="EMBL" id="OZ075142">
    <property type="protein sequence ID" value="CAL5034458.1"/>
    <property type="molecule type" value="Genomic_DNA"/>
</dbReference>
<dbReference type="PANTHER" id="PTHR32141:SF168">
    <property type="entry name" value="OS12G0595200 PROTEIN"/>
    <property type="match status" value="1"/>
</dbReference>
<dbReference type="Pfam" id="PF24758">
    <property type="entry name" value="LRR_At5g56370"/>
    <property type="match status" value="1"/>
</dbReference>
<accession>A0ABC9D9H4</accession>
<dbReference type="PANTHER" id="PTHR32141">
    <property type="match status" value="1"/>
</dbReference>
<organism evidence="5 6">
    <name type="scientific">Urochloa decumbens</name>
    <dbReference type="NCBI Taxonomy" id="240449"/>
    <lineage>
        <taxon>Eukaryota</taxon>
        <taxon>Viridiplantae</taxon>
        <taxon>Streptophyta</taxon>
        <taxon>Embryophyta</taxon>
        <taxon>Tracheophyta</taxon>
        <taxon>Spermatophyta</taxon>
        <taxon>Magnoliopsida</taxon>
        <taxon>Liliopsida</taxon>
        <taxon>Poales</taxon>
        <taxon>Poaceae</taxon>
        <taxon>PACMAD clade</taxon>
        <taxon>Panicoideae</taxon>
        <taxon>Panicodae</taxon>
        <taxon>Paniceae</taxon>
        <taxon>Melinidinae</taxon>
        <taxon>Urochloa</taxon>
    </lineage>
</organism>
<dbReference type="SUPFAM" id="SSF52047">
    <property type="entry name" value="RNI-like"/>
    <property type="match status" value="1"/>
</dbReference>
<keyword evidence="6" id="KW-1185">Reference proteome</keyword>
<dbReference type="Gene3D" id="1.20.1280.50">
    <property type="match status" value="1"/>
</dbReference>
<dbReference type="InterPro" id="IPR006566">
    <property type="entry name" value="FBD"/>
</dbReference>
<dbReference type="CDD" id="cd22160">
    <property type="entry name" value="F-box_AtFBL13-like"/>
    <property type="match status" value="1"/>
</dbReference>
<name>A0ABC9D9H4_9POAL</name>
<evidence type="ECO:0000256" key="1">
    <source>
        <dbReference type="SAM" id="MobiDB-lite"/>
    </source>
</evidence>
<dbReference type="InterPro" id="IPR055302">
    <property type="entry name" value="F-box_dom-containing"/>
</dbReference>
<evidence type="ECO:0000259" key="2">
    <source>
        <dbReference type="Pfam" id="PF00646"/>
    </source>
</evidence>
<evidence type="ECO:0000313" key="6">
    <source>
        <dbReference type="Proteomes" id="UP001497457"/>
    </source>
</evidence>
<dbReference type="InterPro" id="IPR036047">
    <property type="entry name" value="F-box-like_dom_sf"/>
</dbReference>